<dbReference type="Gene3D" id="2.30.30.40">
    <property type="entry name" value="SH3 Domains"/>
    <property type="match status" value="1"/>
</dbReference>
<evidence type="ECO:0000256" key="2">
    <source>
        <dbReference type="ARBA" id="ARBA00022443"/>
    </source>
</evidence>
<feature type="domain" description="SH3" evidence="15">
    <location>
        <begin position="268"/>
        <end position="332"/>
    </location>
</feature>
<dbReference type="Proteomes" id="UP000076502">
    <property type="component" value="Unassembled WGS sequence"/>
</dbReference>
<dbReference type="InterPro" id="IPR036028">
    <property type="entry name" value="SH3-like_dom_sf"/>
</dbReference>
<dbReference type="OMA" id="EGWFPKK"/>
<dbReference type="PANTHER" id="PTHR19332">
    <property type="entry name" value="PEROXISOMAL MEMBRANE PROTEIN PEX13"/>
    <property type="match status" value="1"/>
</dbReference>
<feature type="region of interest" description="Disordered" evidence="14">
    <location>
        <begin position="1"/>
        <end position="47"/>
    </location>
</feature>
<dbReference type="Pfam" id="PF14604">
    <property type="entry name" value="SH3_9"/>
    <property type="match status" value="1"/>
</dbReference>
<dbReference type="CDD" id="cd11864">
    <property type="entry name" value="SH3_PEX13_eumet"/>
    <property type="match status" value="1"/>
</dbReference>
<dbReference type="GO" id="GO:0005778">
    <property type="term" value="C:peroxisomal membrane"/>
    <property type="evidence" value="ECO:0007669"/>
    <property type="project" value="UniProtKB-SubCell"/>
</dbReference>
<evidence type="ECO:0000256" key="10">
    <source>
        <dbReference type="ARBA" id="ARBA00029693"/>
    </source>
</evidence>
<name>A0A154P4J0_DUFNO</name>
<accession>A0A154P4J0</accession>
<comment type="similarity">
    <text evidence="1">Belongs to the peroxin-13 family.</text>
</comment>
<dbReference type="InterPro" id="IPR035463">
    <property type="entry name" value="Pex13"/>
</dbReference>
<protein>
    <recommendedName>
        <fullName evidence="11">Peroxisomal membrane protein PEX13</fullName>
    </recommendedName>
    <alternativeName>
        <fullName evidence="10">Peroxin-13</fullName>
    </alternativeName>
</protein>
<dbReference type="SMART" id="SM00326">
    <property type="entry name" value="SH3"/>
    <property type="match status" value="1"/>
</dbReference>
<dbReference type="InterPro" id="IPR001452">
    <property type="entry name" value="SH3_domain"/>
</dbReference>
<reference evidence="16 17" key="1">
    <citation type="submission" date="2015-07" db="EMBL/GenBank/DDBJ databases">
        <title>The genome of Dufourea novaeangliae.</title>
        <authorList>
            <person name="Pan H."/>
            <person name="Kapheim K."/>
        </authorList>
    </citation>
    <scope>NUCLEOTIDE SEQUENCE [LARGE SCALE GENOMIC DNA]</scope>
    <source>
        <strain evidence="16">0120121106</strain>
        <tissue evidence="16">Whole body</tissue>
    </source>
</reference>
<dbReference type="SUPFAM" id="SSF50044">
    <property type="entry name" value="SH3-domain"/>
    <property type="match status" value="1"/>
</dbReference>
<evidence type="ECO:0000256" key="4">
    <source>
        <dbReference type="ARBA" id="ARBA00022692"/>
    </source>
</evidence>
<evidence type="ECO:0000256" key="1">
    <source>
        <dbReference type="ARBA" id="ARBA00006033"/>
    </source>
</evidence>
<evidence type="ECO:0000259" key="15">
    <source>
        <dbReference type="PROSITE" id="PS50002"/>
    </source>
</evidence>
<organism evidence="16 17">
    <name type="scientific">Dufourea novaeangliae</name>
    <name type="common">Sweat bee</name>
    <dbReference type="NCBI Taxonomy" id="178035"/>
    <lineage>
        <taxon>Eukaryota</taxon>
        <taxon>Metazoa</taxon>
        <taxon>Ecdysozoa</taxon>
        <taxon>Arthropoda</taxon>
        <taxon>Hexapoda</taxon>
        <taxon>Insecta</taxon>
        <taxon>Pterygota</taxon>
        <taxon>Neoptera</taxon>
        <taxon>Endopterygota</taxon>
        <taxon>Hymenoptera</taxon>
        <taxon>Apocrita</taxon>
        <taxon>Aculeata</taxon>
        <taxon>Apoidea</taxon>
        <taxon>Anthophila</taxon>
        <taxon>Halictidae</taxon>
        <taxon>Rophitinae</taxon>
        <taxon>Dufourea</taxon>
    </lineage>
</organism>
<keyword evidence="6" id="KW-1133">Transmembrane helix</keyword>
<evidence type="ECO:0000256" key="5">
    <source>
        <dbReference type="ARBA" id="ARBA00022927"/>
    </source>
</evidence>
<evidence type="ECO:0000313" key="16">
    <source>
        <dbReference type="EMBL" id="KZC06234.1"/>
    </source>
</evidence>
<evidence type="ECO:0000256" key="3">
    <source>
        <dbReference type="ARBA" id="ARBA00022448"/>
    </source>
</evidence>
<comment type="subcellular location">
    <subcellularLocation>
        <location evidence="12">Peroxisome membrane</location>
    </subcellularLocation>
</comment>
<evidence type="ECO:0000256" key="13">
    <source>
        <dbReference type="PROSITE-ProRule" id="PRU00192"/>
    </source>
</evidence>
<keyword evidence="8" id="KW-0472">Membrane</keyword>
<keyword evidence="7" id="KW-0811">Translocation</keyword>
<dbReference type="PROSITE" id="PS50002">
    <property type="entry name" value="SH3"/>
    <property type="match status" value="1"/>
</dbReference>
<dbReference type="OrthoDB" id="10037838at2759"/>
<gene>
    <name evidence="16" type="ORF">WN55_10143</name>
</gene>
<keyword evidence="5" id="KW-0653">Protein transport</keyword>
<evidence type="ECO:0000256" key="7">
    <source>
        <dbReference type="ARBA" id="ARBA00023010"/>
    </source>
</evidence>
<dbReference type="InterPro" id="IPR007223">
    <property type="entry name" value="Peroxin-13_N"/>
</dbReference>
<evidence type="ECO:0000256" key="8">
    <source>
        <dbReference type="ARBA" id="ARBA00023136"/>
    </source>
</evidence>
<dbReference type="EMBL" id="KQ434809">
    <property type="protein sequence ID" value="KZC06234.1"/>
    <property type="molecule type" value="Genomic_DNA"/>
</dbReference>
<keyword evidence="4" id="KW-0812">Transmembrane</keyword>
<evidence type="ECO:0000313" key="17">
    <source>
        <dbReference type="Proteomes" id="UP000076502"/>
    </source>
</evidence>
<evidence type="ECO:0000256" key="14">
    <source>
        <dbReference type="SAM" id="MobiDB-lite"/>
    </source>
</evidence>
<evidence type="ECO:0000256" key="9">
    <source>
        <dbReference type="ARBA" id="ARBA00023140"/>
    </source>
</evidence>
<sequence length="376" mass="42523">MAPERSNSVPVNQLRNVPQSITSSPSTSAPFPSTNIQSGIPPPIPPRQPVQSYSGFNDYRPFGSNSYGGFGYGLGNQYRGLNGYGGYSSYGYAPYSTYNNYGTFGGHSGDVENRFFQYVEESTRPTFQLIETVLQTFSSMTMLLESTYFTLTNSFKAILTVAENVGKLRSTVGQLFSTFALIRFLKWLYRKIMRTAGFPHERTTNEELWEKSLAKIGNENINNSSFWSGFLLFSVFFVVPYMIHKITDNIRNAQVKGKDPKDWYQYDQPVFVATVLYDFNASNNEELSVGAGQKLYLAPQALQPKHLPGWCKATDNVNVGFIPYNYIKVIGQLRKRKENEINSLAQEKPSTMENHWKNTKENDGSLKMTENVTHDV</sequence>
<dbReference type="PANTHER" id="PTHR19332:SF1">
    <property type="entry name" value="PEROXISOMAL MEMBRANE PROTEIN PEX13"/>
    <property type="match status" value="1"/>
</dbReference>
<evidence type="ECO:0000256" key="11">
    <source>
        <dbReference type="ARBA" id="ARBA00034535"/>
    </source>
</evidence>
<feature type="compositionally biased region" description="Low complexity" evidence="14">
    <location>
        <begin position="20"/>
        <end position="34"/>
    </location>
</feature>
<keyword evidence="9" id="KW-0576">Peroxisome</keyword>
<keyword evidence="17" id="KW-1185">Reference proteome</keyword>
<feature type="compositionally biased region" description="Polar residues" evidence="14">
    <location>
        <begin position="1"/>
        <end position="19"/>
    </location>
</feature>
<proteinExistence type="inferred from homology"/>
<evidence type="ECO:0000256" key="12">
    <source>
        <dbReference type="ARBA" id="ARBA00046271"/>
    </source>
</evidence>
<dbReference type="GO" id="GO:1990429">
    <property type="term" value="C:peroxisomal importomer complex"/>
    <property type="evidence" value="ECO:0007669"/>
    <property type="project" value="TreeGrafter"/>
</dbReference>
<keyword evidence="3" id="KW-0813">Transport</keyword>
<dbReference type="AlphaFoldDB" id="A0A154P4J0"/>
<evidence type="ECO:0000256" key="6">
    <source>
        <dbReference type="ARBA" id="ARBA00022989"/>
    </source>
</evidence>
<keyword evidence="2 13" id="KW-0728">SH3 domain</keyword>
<dbReference type="Pfam" id="PF04088">
    <property type="entry name" value="Peroxin-13_N"/>
    <property type="match status" value="1"/>
</dbReference>
<dbReference type="GO" id="GO:0016560">
    <property type="term" value="P:protein import into peroxisome matrix, docking"/>
    <property type="evidence" value="ECO:0007669"/>
    <property type="project" value="InterPro"/>
</dbReference>
<dbReference type="STRING" id="178035.A0A154P4J0"/>